<comment type="caution">
    <text evidence="4">Lacks conserved residue(s) required for the propagation of feature annotation.</text>
</comment>
<dbReference type="Proteomes" id="UP001240250">
    <property type="component" value="Unassembled WGS sequence"/>
</dbReference>
<dbReference type="InterPro" id="IPR050832">
    <property type="entry name" value="Bact_Acetyltransf"/>
</dbReference>
<dbReference type="HAMAP" id="MF_01698">
    <property type="entry name" value="MshD"/>
    <property type="match status" value="1"/>
</dbReference>
<dbReference type="NCBIfam" id="TIGR03448">
    <property type="entry name" value="mycothiol_MshD"/>
    <property type="match status" value="1"/>
</dbReference>
<comment type="caution">
    <text evidence="7">The sequence shown here is derived from an EMBL/GenBank/DDBJ whole genome shotgun (WGS) entry which is preliminary data.</text>
</comment>
<comment type="subunit">
    <text evidence="4">Monomer.</text>
</comment>
<reference evidence="7 8" key="1">
    <citation type="submission" date="2023-07" db="EMBL/GenBank/DDBJ databases">
        <title>Sequencing the genomes of 1000 actinobacteria strains.</title>
        <authorList>
            <person name="Klenk H.-P."/>
        </authorList>
    </citation>
    <scope>NUCLEOTIDE SEQUENCE [LARGE SCALE GENOMIC DNA]</scope>
    <source>
        <strain evidence="7 8">DSM 14785</strain>
    </source>
</reference>
<feature type="region of interest" description="Disordered" evidence="5">
    <location>
        <begin position="324"/>
        <end position="350"/>
    </location>
</feature>
<keyword evidence="2 4" id="KW-0677">Repeat</keyword>
<proteinExistence type="inferred from homology"/>
<evidence type="ECO:0000313" key="7">
    <source>
        <dbReference type="EMBL" id="MDQ0426076.1"/>
    </source>
</evidence>
<dbReference type="Pfam" id="PF00583">
    <property type="entry name" value="Acetyltransf_1"/>
    <property type="match status" value="1"/>
</dbReference>
<feature type="binding site" evidence="4">
    <location>
        <begin position="261"/>
        <end position="263"/>
    </location>
    <ligand>
        <name>acetyl-CoA</name>
        <dbReference type="ChEBI" id="CHEBI:57288"/>
        <label>2</label>
    </ligand>
</feature>
<feature type="binding site" evidence="4">
    <location>
        <begin position="300"/>
        <end position="305"/>
    </location>
    <ligand>
        <name>acetyl-CoA</name>
        <dbReference type="ChEBI" id="CHEBI:57288"/>
        <label>2</label>
    </ligand>
</feature>
<feature type="binding site" evidence="4">
    <location>
        <position position="200"/>
    </location>
    <ligand>
        <name>1D-myo-inositol 2-(L-cysteinylamino)-2-deoxy-alpha-D-glucopyranoside</name>
        <dbReference type="ChEBI" id="CHEBI:58887"/>
    </ligand>
</feature>
<dbReference type="PROSITE" id="PS51186">
    <property type="entry name" value="GNAT"/>
    <property type="match status" value="2"/>
</dbReference>
<dbReference type="GO" id="GO:0035447">
    <property type="term" value="F:mycothiol synthase activity"/>
    <property type="evidence" value="ECO:0007669"/>
    <property type="project" value="UniProtKB-EC"/>
</dbReference>
<feature type="domain" description="N-acetyltransferase" evidence="6">
    <location>
        <begin position="25"/>
        <end position="160"/>
    </location>
</feature>
<keyword evidence="1 4" id="KW-0808">Transferase</keyword>
<dbReference type="EC" id="2.3.1.189" evidence="4"/>
<dbReference type="InterPro" id="IPR017813">
    <property type="entry name" value="Mycothiol_AcTrfase"/>
</dbReference>
<keyword evidence="3 4" id="KW-0012">Acyltransferase</keyword>
<comment type="similarity">
    <text evidence="4">Belongs to the acetyltransferase family. MshD subfamily.</text>
</comment>
<evidence type="ECO:0000259" key="6">
    <source>
        <dbReference type="PROSITE" id="PS51186"/>
    </source>
</evidence>
<evidence type="ECO:0000256" key="1">
    <source>
        <dbReference type="ARBA" id="ARBA00022679"/>
    </source>
</evidence>
<dbReference type="PIRSF" id="PIRSF021524">
    <property type="entry name" value="MSH_acetyltransferase"/>
    <property type="match status" value="1"/>
</dbReference>
<feature type="binding site" evidence="4">
    <location>
        <position position="257"/>
    </location>
    <ligand>
        <name>1D-myo-inositol 2-(L-cysteinylamino)-2-deoxy-alpha-D-glucopyranoside</name>
        <dbReference type="ChEBI" id="CHEBI:58887"/>
    </ligand>
</feature>
<dbReference type="SUPFAM" id="SSF55729">
    <property type="entry name" value="Acyl-CoA N-acyltransferases (Nat)"/>
    <property type="match status" value="1"/>
</dbReference>
<comment type="catalytic activity">
    <reaction evidence="4">
        <text>1D-myo-inositol 2-(L-cysteinylamino)-2-deoxy-alpha-D-glucopyranoside + acetyl-CoA = mycothiol + CoA + H(+)</text>
        <dbReference type="Rhea" id="RHEA:26172"/>
        <dbReference type="ChEBI" id="CHEBI:15378"/>
        <dbReference type="ChEBI" id="CHEBI:16768"/>
        <dbReference type="ChEBI" id="CHEBI:57287"/>
        <dbReference type="ChEBI" id="CHEBI:57288"/>
        <dbReference type="ChEBI" id="CHEBI:58887"/>
        <dbReference type="EC" id="2.3.1.189"/>
    </reaction>
</comment>
<name>A0ABU0GL43_9CELL</name>
<dbReference type="InterPro" id="IPR016181">
    <property type="entry name" value="Acyl_CoA_acyltransferase"/>
</dbReference>
<evidence type="ECO:0000256" key="2">
    <source>
        <dbReference type="ARBA" id="ARBA00022737"/>
    </source>
</evidence>
<feature type="binding site" evidence="4">
    <location>
        <position position="239"/>
    </location>
    <ligand>
        <name>1D-myo-inositol 2-(L-cysteinylamino)-2-deoxy-alpha-D-glucopyranoside</name>
        <dbReference type="ChEBI" id="CHEBI:58887"/>
    </ligand>
</feature>
<evidence type="ECO:0000313" key="8">
    <source>
        <dbReference type="Proteomes" id="UP001240250"/>
    </source>
</evidence>
<keyword evidence="8" id="KW-1185">Reference proteome</keyword>
<evidence type="ECO:0000256" key="4">
    <source>
        <dbReference type="HAMAP-Rule" id="MF_01698"/>
    </source>
</evidence>
<feature type="binding site" evidence="4">
    <location>
        <position position="295"/>
    </location>
    <ligand>
        <name>1D-myo-inositol 2-(L-cysteinylamino)-2-deoxy-alpha-D-glucopyranoside</name>
        <dbReference type="ChEBI" id="CHEBI:58887"/>
    </ligand>
</feature>
<protein>
    <recommendedName>
        <fullName evidence="4">Mycothiol acetyltransferase</fullName>
        <shortName evidence="4">MSH acetyltransferase</shortName>
        <ecNumber evidence="4">2.3.1.189</ecNumber>
    </recommendedName>
    <alternativeName>
        <fullName evidence="4">Mycothiol synthase</fullName>
    </alternativeName>
</protein>
<evidence type="ECO:0000256" key="3">
    <source>
        <dbReference type="ARBA" id="ARBA00023315"/>
    </source>
</evidence>
<feature type="domain" description="N-acetyltransferase" evidence="6">
    <location>
        <begin position="173"/>
        <end position="342"/>
    </location>
</feature>
<comment type="function">
    <text evidence="4">Catalyzes the transfer of acetyl from acetyl-CoA to desacetylmycothiol (Cys-GlcN-Ins) to form mycothiol.</text>
</comment>
<dbReference type="RefSeq" id="WP_070320428.1">
    <property type="nucleotide sequence ID" value="NZ_JAUSVM010000001.1"/>
</dbReference>
<accession>A0ABU0GL43</accession>
<dbReference type="PANTHER" id="PTHR43877">
    <property type="entry name" value="AMINOALKYLPHOSPHONATE N-ACETYLTRANSFERASE-RELATED-RELATED"/>
    <property type="match status" value="1"/>
</dbReference>
<dbReference type="Gene3D" id="3.40.630.30">
    <property type="match status" value="1"/>
</dbReference>
<sequence length="350" mass="37081">MASDGTEVPTLVTAVSGPLTPAPADEVRALAQAAAQHDGVPPLSEQPLLWLTEDEARVVHLLARRAPGTGDDAPGPLLGYAQLDVGSSTTVRAELVVHPAHRRRGVARALLARATAEAAAVPDRRLHVWAHGDLPAARATAARAGLVVVRELWRMATDLRAHPPTTPTLPAGVDVRTFVPGQDEEAWRRVNARAFAHHPEQGRMTSADLRAREAEPWFDPAGFLLAERDGQLLGSVWTKVHPAGEAPDGAPDEEVGEIYVVGVDPDAQGLGMGRALTALGLAHLADRGLRTVILYTGAENTVAIHTYRRAGFERTAVDVMFGPDPGSPPRGVPAVAEEAAAQRDGRATTR</sequence>
<feature type="binding site" evidence="4">
    <location>
        <begin position="95"/>
        <end position="97"/>
    </location>
    <ligand>
        <name>acetyl-CoA</name>
        <dbReference type="ChEBI" id="CHEBI:57288"/>
        <label>1</label>
    </ligand>
</feature>
<dbReference type="CDD" id="cd04301">
    <property type="entry name" value="NAT_SF"/>
    <property type="match status" value="1"/>
</dbReference>
<dbReference type="EMBL" id="JAUSVM010000001">
    <property type="protein sequence ID" value="MDQ0426076.1"/>
    <property type="molecule type" value="Genomic_DNA"/>
</dbReference>
<feature type="binding site" evidence="4">
    <location>
        <position position="45"/>
    </location>
    <ligand>
        <name>1D-myo-inositol 2-(L-cysteinylamino)-2-deoxy-alpha-D-glucopyranoside</name>
        <dbReference type="ChEBI" id="CHEBI:58887"/>
    </ligand>
</feature>
<dbReference type="InterPro" id="IPR000182">
    <property type="entry name" value="GNAT_dom"/>
</dbReference>
<feature type="compositionally biased region" description="Basic and acidic residues" evidence="5">
    <location>
        <begin position="340"/>
        <end position="350"/>
    </location>
</feature>
<organism evidence="7 8">
    <name type="scientific">Cellulomonas iranensis</name>
    <dbReference type="NCBI Taxonomy" id="76862"/>
    <lineage>
        <taxon>Bacteria</taxon>
        <taxon>Bacillati</taxon>
        <taxon>Actinomycetota</taxon>
        <taxon>Actinomycetes</taxon>
        <taxon>Micrococcales</taxon>
        <taxon>Cellulomonadaceae</taxon>
        <taxon>Cellulomonas</taxon>
    </lineage>
</organism>
<feature type="binding site" evidence="4">
    <location>
        <begin position="268"/>
        <end position="274"/>
    </location>
    <ligand>
        <name>acetyl-CoA</name>
        <dbReference type="ChEBI" id="CHEBI:57288"/>
        <label>2</label>
    </ligand>
</feature>
<gene>
    <name evidence="4" type="primary">mshD</name>
    <name evidence="7" type="ORF">JO380_002457</name>
</gene>
<dbReference type="Pfam" id="PF13508">
    <property type="entry name" value="Acetyltransf_7"/>
    <property type="match status" value="1"/>
</dbReference>
<evidence type="ECO:0000256" key="5">
    <source>
        <dbReference type="SAM" id="MobiDB-lite"/>
    </source>
</evidence>